<dbReference type="Gene3D" id="1.25.10.10">
    <property type="entry name" value="Leucine-rich Repeat Variant"/>
    <property type="match status" value="1"/>
</dbReference>
<evidence type="ECO:0000256" key="1">
    <source>
        <dbReference type="SAM" id="Phobius"/>
    </source>
</evidence>
<organism evidence="2 3">
    <name type="scientific">Paenibacillus amylolyticus</name>
    <dbReference type="NCBI Taxonomy" id="1451"/>
    <lineage>
        <taxon>Bacteria</taxon>
        <taxon>Bacillati</taxon>
        <taxon>Bacillota</taxon>
        <taxon>Bacilli</taxon>
        <taxon>Bacillales</taxon>
        <taxon>Paenibacillaceae</taxon>
        <taxon>Paenibacillus</taxon>
    </lineage>
</organism>
<feature type="transmembrane region" description="Helical" evidence="1">
    <location>
        <begin position="26"/>
        <end position="51"/>
    </location>
</feature>
<reference evidence="3" key="2">
    <citation type="submission" date="2016-01" db="EMBL/GenBank/DDBJ databases">
        <title>Draft Genome Sequence of Paenibacillus amylolyticus Heshi-A3 that Was Isolated from Fermented Rice Bran with Aging Salted Mackerel, Which Was Named Heshiko as Traditional Fermented Seafood in Japan.</title>
        <authorList>
            <person name="Akuzawa S."/>
            <person name="Nakagawa J."/>
            <person name="Kanekatsu T."/>
            <person name="Kubota E."/>
            <person name="Ohtake R."/>
            <person name="Suzuki T."/>
            <person name="Kanesaki Y."/>
        </authorList>
    </citation>
    <scope>NUCLEOTIDE SEQUENCE [LARGE SCALE GENOMIC DNA]</scope>
    <source>
        <strain evidence="3">Heshi-A3</strain>
    </source>
</reference>
<accession>A0A124DYP7</accession>
<keyword evidence="1" id="KW-1133">Transmembrane helix</keyword>
<evidence type="ECO:0000313" key="2">
    <source>
        <dbReference type="EMBL" id="GAS84859.1"/>
    </source>
</evidence>
<proteinExistence type="predicted"/>
<gene>
    <name evidence="2" type="ORF">PAHA3_4980</name>
</gene>
<dbReference type="RefSeq" id="WP_062837249.1">
    <property type="nucleotide sequence ID" value="NZ_BCNV01000006.1"/>
</dbReference>
<evidence type="ECO:0008006" key="4">
    <source>
        <dbReference type="Google" id="ProtNLM"/>
    </source>
</evidence>
<keyword evidence="1" id="KW-0472">Membrane</keyword>
<dbReference type="EMBL" id="BCNV01000006">
    <property type="protein sequence ID" value="GAS84859.1"/>
    <property type="molecule type" value="Genomic_DNA"/>
</dbReference>
<comment type="caution">
    <text evidence="2">The sequence shown here is derived from an EMBL/GenBank/DDBJ whole genome shotgun (WGS) entry which is preliminary data.</text>
</comment>
<dbReference type="Proteomes" id="UP000069697">
    <property type="component" value="Unassembled WGS sequence"/>
</dbReference>
<dbReference type="InterPro" id="IPR016024">
    <property type="entry name" value="ARM-type_fold"/>
</dbReference>
<evidence type="ECO:0000313" key="3">
    <source>
        <dbReference type="Proteomes" id="UP000069697"/>
    </source>
</evidence>
<dbReference type="SUPFAM" id="SSF48371">
    <property type="entry name" value="ARM repeat"/>
    <property type="match status" value="1"/>
</dbReference>
<reference evidence="2 3" key="1">
    <citation type="journal article" date="2016" name="Genome Announc.">
        <title>Draft Genome Sequence of Paenibacillus amylolyticus Heshi-A3, Isolated from Fermented Rice Bran in a Japanese Fermented Seafood Dish.</title>
        <authorList>
            <person name="Akuzawa S."/>
            <person name="Nagaoka J."/>
            <person name="Kanekatsu M."/>
            <person name="Kubota E."/>
            <person name="Ohtake R."/>
            <person name="Suzuki T."/>
            <person name="Kanesaki Y."/>
        </authorList>
    </citation>
    <scope>NUCLEOTIDE SEQUENCE [LARGE SCALE GENOMIC DNA]</scope>
    <source>
        <strain evidence="2 3">Heshi-A3</strain>
    </source>
</reference>
<protein>
    <recommendedName>
        <fullName evidence="4">HEAT repeat domain-containing protein</fullName>
    </recommendedName>
</protein>
<keyword evidence="1" id="KW-0812">Transmembrane</keyword>
<dbReference type="InterPro" id="IPR011989">
    <property type="entry name" value="ARM-like"/>
</dbReference>
<dbReference type="AlphaFoldDB" id="A0A124DYP7"/>
<sequence length="384" mass="44709">MIGQKWMYIKLIGSHRTGWLASNTDWLVDVVSLICASVMLLLLVIYGYILWTKYSSRRREKVKTALVQELLAEGSVLQRYLDQGEIGVELLNMSGDQQGVLQQLLLQRLAQGPEEHEILRIRLLSWQVFGGSYRSVLKNGKWSQRVNTLLYIEQFHMVELLPRLEDMLRVSSCTLLERFIILRIYARTGYFRIVKELMREKYVLSDSQYLQILLLLTESSWTRLKEHFKDVPYQVQSNIIHAIRIRDDQTDGTVALLEKLILGDDVQLRICSYQALAHVGRGREDLLKGLLLIWNEHGEERQRSERLTVTQLMGTVHADAFIPRLKVMMGDPSFQIRQEAANSLARYEQGLEELRDTAVNHPDKYARQIAEETLERMQYGREMD</sequence>
<name>A0A124DYP7_PAEAM</name>